<evidence type="ECO:0000313" key="6">
    <source>
        <dbReference type="Proteomes" id="UP000605897"/>
    </source>
</evidence>
<dbReference type="PANTHER" id="PTHR43362:SF1">
    <property type="entry name" value="MANNITOL DEHYDROGENASE 2-RELATED"/>
    <property type="match status" value="1"/>
</dbReference>
<dbReference type="InterPro" id="IPR036291">
    <property type="entry name" value="NAD(P)-bd_dom_sf"/>
</dbReference>
<feature type="domain" description="Mannitol dehydrogenase C-terminal" evidence="4">
    <location>
        <begin position="243"/>
        <end position="372"/>
    </location>
</feature>
<dbReference type="InterPro" id="IPR013131">
    <property type="entry name" value="Mannitol_DH_N"/>
</dbReference>
<comment type="catalytic activity">
    <reaction evidence="2">
        <text>D-mannitol 1-phosphate + NAD(+) = beta-D-fructose 6-phosphate + NADH + H(+)</text>
        <dbReference type="Rhea" id="RHEA:19661"/>
        <dbReference type="ChEBI" id="CHEBI:15378"/>
        <dbReference type="ChEBI" id="CHEBI:57540"/>
        <dbReference type="ChEBI" id="CHEBI:57634"/>
        <dbReference type="ChEBI" id="CHEBI:57945"/>
        <dbReference type="ChEBI" id="CHEBI:61381"/>
        <dbReference type="EC" id="1.1.1.17"/>
    </reaction>
</comment>
<evidence type="ECO:0000256" key="2">
    <source>
        <dbReference type="ARBA" id="ARBA00048615"/>
    </source>
</evidence>
<dbReference type="InterPro" id="IPR050988">
    <property type="entry name" value="Mannitol_DH/Oxidoreductase"/>
</dbReference>
<dbReference type="Gene3D" id="3.40.50.720">
    <property type="entry name" value="NAD(P)-binding Rossmann-like Domain"/>
    <property type="match status" value="1"/>
</dbReference>
<dbReference type="InterPro" id="IPR008927">
    <property type="entry name" value="6-PGluconate_DH-like_C_sf"/>
</dbReference>
<dbReference type="InterPro" id="IPR013118">
    <property type="entry name" value="Mannitol_DH_C"/>
</dbReference>
<accession>A0ABQ3IDX0</accession>
<name>A0ABQ3IDX0_9PSEU</name>
<dbReference type="SUPFAM" id="SSF48179">
    <property type="entry name" value="6-phosphogluconate dehydrogenase C-terminal domain-like"/>
    <property type="match status" value="1"/>
</dbReference>
<protein>
    <submittedName>
        <fullName evidence="5">Mannitol-1-phosphate 5-dehydrogenase</fullName>
    </submittedName>
</protein>
<reference evidence="6" key="1">
    <citation type="journal article" date="2019" name="Int. J. Syst. Evol. Microbiol.">
        <title>The Global Catalogue of Microorganisms (GCM) 10K type strain sequencing project: providing services to taxonomists for standard genome sequencing and annotation.</title>
        <authorList>
            <consortium name="The Broad Institute Genomics Platform"/>
            <consortium name="The Broad Institute Genome Sequencing Center for Infectious Disease"/>
            <person name="Wu L."/>
            <person name="Ma J."/>
        </authorList>
    </citation>
    <scope>NUCLEOTIDE SEQUENCE [LARGE SCALE GENOMIC DNA]</scope>
    <source>
        <strain evidence="6">CGMCC 4.7677</strain>
    </source>
</reference>
<sequence>MTPGLARAGAPAPVRAVHLGLGAFHRAHQAWYTAADETWGIAAYTFRNTELPRLLTRQGGVFSLLVREDAGDRVEPVGSITRAHPGADTRQWLADVASPEVALITLTVTEAAYTVPEPGADSAVSRLVAGLRARFHANAAPITLVPCDNLADNGDVLRAVLRKVCDESAFAEWVEDEVAIASTVVDRITPATTDRDVLRVHQLTGLRDLAPVVTEPFTEWLIAGSFPHGRPAWERAGARFVDDIGVYQQRKLWFLNAAHSLLAYTGLARGHATVAEAAGDPALGGLVESWWDTAAAYLPLSPAEVTGYQRRLRKRFAAPGIRHLLSQIAADGSHKIPVRLLPVLHRERARGRLPHSAVAGLAAWLAYLRGPEVRDARAAELVPLARAEKPARGVLAAIDPTLANDAELLTAIDTELRAF</sequence>
<dbReference type="Pfam" id="PF08125">
    <property type="entry name" value="Mannitol_dh_C"/>
    <property type="match status" value="1"/>
</dbReference>
<dbReference type="SUPFAM" id="SSF51735">
    <property type="entry name" value="NAD(P)-binding Rossmann-fold domains"/>
    <property type="match status" value="1"/>
</dbReference>
<dbReference type="InterPro" id="IPR000669">
    <property type="entry name" value="Mannitol_DH"/>
</dbReference>
<dbReference type="Pfam" id="PF01232">
    <property type="entry name" value="Mannitol_dh"/>
    <property type="match status" value="1"/>
</dbReference>
<dbReference type="Gene3D" id="1.10.1040.10">
    <property type="entry name" value="N-(1-d-carboxylethyl)-l-norvaline Dehydrogenase, domain 2"/>
    <property type="match status" value="1"/>
</dbReference>
<dbReference type="InterPro" id="IPR013328">
    <property type="entry name" value="6PGD_dom2"/>
</dbReference>
<dbReference type="EMBL" id="BNAU01000001">
    <property type="protein sequence ID" value="GHE77221.1"/>
    <property type="molecule type" value="Genomic_DNA"/>
</dbReference>
<evidence type="ECO:0000256" key="1">
    <source>
        <dbReference type="ARBA" id="ARBA00023002"/>
    </source>
</evidence>
<gene>
    <name evidence="5" type="ORF">GCM10017786_03200</name>
</gene>
<proteinExistence type="predicted"/>
<dbReference type="Proteomes" id="UP000605897">
    <property type="component" value="Unassembled WGS sequence"/>
</dbReference>
<keyword evidence="1" id="KW-0560">Oxidoreductase</keyword>
<dbReference type="PRINTS" id="PR00084">
    <property type="entry name" value="MTLDHDRGNASE"/>
</dbReference>
<organism evidence="5 6">
    <name type="scientific">Amycolatopsis deserti</name>
    <dbReference type="NCBI Taxonomy" id="185696"/>
    <lineage>
        <taxon>Bacteria</taxon>
        <taxon>Bacillati</taxon>
        <taxon>Actinomycetota</taxon>
        <taxon>Actinomycetes</taxon>
        <taxon>Pseudonocardiales</taxon>
        <taxon>Pseudonocardiaceae</taxon>
        <taxon>Amycolatopsis</taxon>
    </lineage>
</organism>
<evidence type="ECO:0000259" key="4">
    <source>
        <dbReference type="Pfam" id="PF08125"/>
    </source>
</evidence>
<dbReference type="PANTHER" id="PTHR43362">
    <property type="entry name" value="MANNITOL DEHYDROGENASE DSF1-RELATED"/>
    <property type="match status" value="1"/>
</dbReference>
<keyword evidence="6" id="KW-1185">Reference proteome</keyword>
<feature type="domain" description="Mannitol dehydrogenase N-terminal" evidence="3">
    <location>
        <begin position="15"/>
        <end position="234"/>
    </location>
</feature>
<evidence type="ECO:0000259" key="3">
    <source>
        <dbReference type="Pfam" id="PF01232"/>
    </source>
</evidence>
<evidence type="ECO:0000313" key="5">
    <source>
        <dbReference type="EMBL" id="GHE77221.1"/>
    </source>
</evidence>
<comment type="caution">
    <text evidence="5">The sequence shown here is derived from an EMBL/GenBank/DDBJ whole genome shotgun (WGS) entry which is preliminary data.</text>
</comment>